<feature type="transmembrane region" description="Helical" evidence="6">
    <location>
        <begin position="111"/>
        <end position="132"/>
    </location>
</feature>
<evidence type="ECO:0000256" key="6">
    <source>
        <dbReference type="SAM" id="Phobius"/>
    </source>
</evidence>
<feature type="region of interest" description="Disordered" evidence="5">
    <location>
        <begin position="357"/>
        <end position="465"/>
    </location>
</feature>
<feature type="transmembrane region" description="Helical" evidence="6">
    <location>
        <begin position="56"/>
        <end position="75"/>
    </location>
</feature>
<dbReference type="OrthoDB" id="423807at2759"/>
<dbReference type="PANTHER" id="PTHR31102:SF1">
    <property type="entry name" value="CATION_H+ EXCHANGER DOMAIN-CONTAINING PROTEIN"/>
    <property type="match status" value="1"/>
</dbReference>
<dbReference type="OMA" id="WAIPTFA"/>
<dbReference type="Pfam" id="PF00999">
    <property type="entry name" value="Na_H_Exchanger"/>
    <property type="match status" value="1"/>
</dbReference>
<proteinExistence type="predicted"/>
<dbReference type="GO" id="GO:0015297">
    <property type="term" value="F:antiporter activity"/>
    <property type="evidence" value="ECO:0007669"/>
    <property type="project" value="InterPro"/>
</dbReference>
<gene>
    <name evidence="8" type="ORF">AMSG_08888</name>
</gene>
<keyword evidence="9" id="KW-1185">Reference proteome</keyword>
<feature type="transmembrane region" description="Helical" evidence="6">
    <location>
        <begin position="87"/>
        <end position="105"/>
    </location>
</feature>
<feature type="domain" description="Cation/H+ exchanger transmembrane" evidence="7">
    <location>
        <begin position="9"/>
        <end position="351"/>
    </location>
</feature>
<dbReference type="PANTHER" id="PTHR31102">
    <property type="match status" value="1"/>
</dbReference>
<dbReference type="InterPro" id="IPR006153">
    <property type="entry name" value="Cation/H_exchanger_TM"/>
</dbReference>
<dbReference type="Proteomes" id="UP000054408">
    <property type="component" value="Unassembled WGS sequence"/>
</dbReference>
<evidence type="ECO:0000256" key="4">
    <source>
        <dbReference type="ARBA" id="ARBA00023136"/>
    </source>
</evidence>
<protein>
    <recommendedName>
        <fullName evidence="7">Cation/H+ exchanger transmembrane domain-containing protein</fullName>
    </recommendedName>
</protein>
<evidence type="ECO:0000256" key="1">
    <source>
        <dbReference type="ARBA" id="ARBA00004141"/>
    </source>
</evidence>
<evidence type="ECO:0000259" key="7">
    <source>
        <dbReference type="Pfam" id="PF00999"/>
    </source>
</evidence>
<sequence length="465" mass="48180">MALVVLFAGAALAGHVAPYLAMPPLLGMLVAGLVLRNVPGGLLDGFDDEWASVLKSSALAVILIRGGLGLSLPALKAMGMPTLRLSTIPVLVEAAAVGVLAMLFLDLPVAWALLLGFVLSAVSPAVVVPSLLKLQRAGYGVDAGIPTMILAAAGLDDVMAISGFGAFLGIAFASGSLLLNILRGPFELVGGLVLGTILGVLAIPLASAPLGWRTIGVALGGLGATLGGRHFEVTGTGALGTMVFGFVVRQAWGAEATAPVANIFRLAWTFAAEIVLFSLIGAAVELDAVKGEVVGKGLIMICISIVIRFAITVSCVLGTTLSWRERIFVAFAWLPKATVQAALGSIALDTARSRNESQDIIEQSVPATPRDDREAPRPRPLPLPLAPNLAPPRSGQRNASTPSTSSKRRPEPLPPQPMLEGTPWYPRSAPGLDSAAPRSSPARLPALGKDESDDGEYTYTYSSEL</sequence>
<organism evidence="8 9">
    <name type="scientific">Thecamonas trahens ATCC 50062</name>
    <dbReference type="NCBI Taxonomy" id="461836"/>
    <lineage>
        <taxon>Eukaryota</taxon>
        <taxon>Apusozoa</taxon>
        <taxon>Apusomonadida</taxon>
        <taxon>Apusomonadidae</taxon>
        <taxon>Thecamonas</taxon>
    </lineage>
</organism>
<evidence type="ECO:0000313" key="9">
    <source>
        <dbReference type="Proteomes" id="UP000054408"/>
    </source>
</evidence>
<keyword evidence="3 6" id="KW-1133">Transmembrane helix</keyword>
<dbReference type="GO" id="GO:1902600">
    <property type="term" value="P:proton transmembrane transport"/>
    <property type="evidence" value="ECO:0007669"/>
    <property type="project" value="InterPro"/>
</dbReference>
<dbReference type="GeneID" id="25567475"/>
<dbReference type="RefSeq" id="XP_013754428.1">
    <property type="nucleotide sequence ID" value="XM_013898974.1"/>
</dbReference>
<dbReference type="InterPro" id="IPR038770">
    <property type="entry name" value="Na+/solute_symporter_sf"/>
</dbReference>
<dbReference type="InterPro" id="IPR051843">
    <property type="entry name" value="CPA1_transporter"/>
</dbReference>
<comment type="subcellular location">
    <subcellularLocation>
        <location evidence="1">Membrane</location>
        <topology evidence="1">Multi-pass membrane protein</topology>
    </subcellularLocation>
</comment>
<dbReference type="STRING" id="461836.A0A0L0DPM7"/>
<reference evidence="8 9" key="1">
    <citation type="submission" date="2010-05" db="EMBL/GenBank/DDBJ databases">
        <title>The Genome Sequence of Thecamonas trahens ATCC 50062.</title>
        <authorList>
            <consortium name="The Broad Institute Genome Sequencing Platform"/>
            <person name="Russ C."/>
            <person name="Cuomo C."/>
            <person name="Shea T."/>
            <person name="Young S.K."/>
            <person name="Zeng Q."/>
            <person name="Koehrsen M."/>
            <person name="Haas B."/>
            <person name="Borodovsky M."/>
            <person name="Guigo R."/>
            <person name="Alvarado L."/>
            <person name="Berlin A."/>
            <person name="Bochicchio J."/>
            <person name="Borenstein D."/>
            <person name="Chapman S."/>
            <person name="Chen Z."/>
            <person name="Freedman E."/>
            <person name="Gellesch M."/>
            <person name="Goldberg J."/>
            <person name="Griggs A."/>
            <person name="Gujja S."/>
            <person name="Heilman E."/>
            <person name="Heiman D."/>
            <person name="Hepburn T."/>
            <person name="Howarth C."/>
            <person name="Jen D."/>
            <person name="Larson L."/>
            <person name="Mehta T."/>
            <person name="Park D."/>
            <person name="Pearson M."/>
            <person name="Roberts A."/>
            <person name="Saif S."/>
            <person name="Shenoy N."/>
            <person name="Sisk P."/>
            <person name="Stolte C."/>
            <person name="Sykes S."/>
            <person name="Thomson T."/>
            <person name="Walk T."/>
            <person name="White J."/>
            <person name="Yandava C."/>
            <person name="Burger G."/>
            <person name="Gray M.W."/>
            <person name="Holland P.W.H."/>
            <person name="King N."/>
            <person name="Lang F.B.F."/>
            <person name="Roger A.J."/>
            <person name="Ruiz-Trillo I."/>
            <person name="Lander E."/>
            <person name="Nusbaum C."/>
        </authorList>
    </citation>
    <scope>NUCLEOTIDE SEQUENCE [LARGE SCALE GENOMIC DNA]</scope>
    <source>
        <strain evidence="8 9">ATCC 50062</strain>
    </source>
</reference>
<keyword evidence="4 6" id="KW-0472">Membrane</keyword>
<evidence type="ECO:0000313" key="8">
    <source>
        <dbReference type="EMBL" id="KNC53383.1"/>
    </source>
</evidence>
<dbReference type="GO" id="GO:0016020">
    <property type="term" value="C:membrane"/>
    <property type="evidence" value="ECO:0007669"/>
    <property type="project" value="UniProtKB-SubCell"/>
</dbReference>
<dbReference type="EMBL" id="GL349481">
    <property type="protein sequence ID" value="KNC53383.1"/>
    <property type="molecule type" value="Genomic_DNA"/>
</dbReference>
<feature type="transmembrane region" description="Helical" evidence="6">
    <location>
        <begin position="161"/>
        <end position="182"/>
    </location>
</feature>
<name>A0A0L0DPM7_THETB</name>
<dbReference type="AlphaFoldDB" id="A0A0L0DPM7"/>
<feature type="transmembrane region" description="Helical" evidence="6">
    <location>
        <begin position="298"/>
        <end position="321"/>
    </location>
</feature>
<evidence type="ECO:0000256" key="2">
    <source>
        <dbReference type="ARBA" id="ARBA00022692"/>
    </source>
</evidence>
<feature type="transmembrane region" description="Helical" evidence="6">
    <location>
        <begin position="266"/>
        <end position="286"/>
    </location>
</feature>
<feature type="transmembrane region" description="Helical" evidence="6">
    <location>
        <begin position="139"/>
        <end position="155"/>
    </location>
</feature>
<dbReference type="Gene3D" id="1.20.1530.20">
    <property type="match status" value="1"/>
</dbReference>
<feature type="transmembrane region" description="Helical" evidence="6">
    <location>
        <begin position="189"/>
        <end position="212"/>
    </location>
</feature>
<evidence type="ECO:0000256" key="3">
    <source>
        <dbReference type="ARBA" id="ARBA00022989"/>
    </source>
</evidence>
<feature type="compositionally biased region" description="Polar residues" evidence="5">
    <location>
        <begin position="395"/>
        <end position="405"/>
    </location>
</feature>
<feature type="compositionally biased region" description="Low complexity" evidence="5">
    <location>
        <begin position="434"/>
        <end position="447"/>
    </location>
</feature>
<dbReference type="eggNOG" id="KOG3826">
    <property type="taxonomic scope" value="Eukaryota"/>
</dbReference>
<accession>A0A0L0DPM7</accession>
<evidence type="ECO:0000256" key="5">
    <source>
        <dbReference type="SAM" id="MobiDB-lite"/>
    </source>
</evidence>
<keyword evidence="2 6" id="KW-0812">Transmembrane</keyword>